<dbReference type="EMBL" id="QGTQ01000005">
    <property type="protein sequence ID" value="PWW05274.1"/>
    <property type="molecule type" value="Genomic_DNA"/>
</dbReference>
<dbReference type="Proteomes" id="UP000246635">
    <property type="component" value="Unassembled WGS sequence"/>
</dbReference>
<evidence type="ECO:0000313" key="3">
    <source>
        <dbReference type="Proteomes" id="UP000246635"/>
    </source>
</evidence>
<gene>
    <name evidence="2" type="ORF">DFQ01_105259</name>
</gene>
<evidence type="ECO:0000256" key="1">
    <source>
        <dbReference type="SAM" id="MobiDB-lite"/>
    </source>
</evidence>
<proteinExistence type="predicted"/>
<organism evidence="2 3">
    <name type="scientific">Paenibacillus cellulosilyticus</name>
    <dbReference type="NCBI Taxonomy" id="375489"/>
    <lineage>
        <taxon>Bacteria</taxon>
        <taxon>Bacillati</taxon>
        <taxon>Bacillota</taxon>
        <taxon>Bacilli</taxon>
        <taxon>Bacillales</taxon>
        <taxon>Paenibacillaceae</taxon>
        <taxon>Paenibacillus</taxon>
    </lineage>
</organism>
<feature type="region of interest" description="Disordered" evidence="1">
    <location>
        <begin position="33"/>
        <end position="60"/>
    </location>
</feature>
<protein>
    <submittedName>
        <fullName evidence="2">Uncharacterized protein</fullName>
    </submittedName>
</protein>
<accession>A0A2V2YZI1</accession>
<name>A0A2V2YZI1_9BACL</name>
<dbReference type="AlphaFoldDB" id="A0A2V2YZI1"/>
<sequence length="84" mass="9421">MVGRLETMVERIGACPYLTPLFTRLLPKPGFLPTQTLPAREGPRVSNPWTPEGGTWDGKRRGYANAWRESRDPLGQSLLVARDN</sequence>
<comment type="caution">
    <text evidence="2">The sequence shown here is derived from an EMBL/GenBank/DDBJ whole genome shotgun (WGS) entry which is preliminary data.</text>
</comment>
<reference evidence="2 3" key="1">
    <citation type="submission" date="2018-05" db="EMBL/GenBank/DDBJ databases">
        <title>Genomic Encyclopedia of Type Strains, Phase III (KMG-III): the genomes of soil and plant-associated and newly described type strains.</title>
        <authorList>
            <person name="Whitman W."/>
        </authorList>
    </citation>
    <scope>NUCLEOTIDE SEQUENCE [LARGE SCALE GENOMIC DNA]</scope>
    <source>
        <strain evidence="2 3">CECT 5696</strain>
    </source>
</reference>
<keyword evidence="3" id="KW-1185">Reference proteome</keyword>
<evidence type="ECO:0000313" key="2">
    <source>
        <dbReference type="EMBL" id="PWW05274.1"/>
    </source>
</evidence>